<dbReference type="InterPro" id="IPR022385">
    <property type="entry name" value="Rhs_assc_core"/>
</dbReference>
<keyword evidence="4" id="KW-1185">Reference proteome</keyword>
<sequence>MKACYFHNGHGDVTALLQADGTVLNTYSYDIWGNPVVSEEKVENLFSYSGEYWDAVTGLQYLRTRWYDPDLGRFIQKDTFEGFMNRPSSLNPYVYVENNPTTYVDPTGEATQYCALNCFVAGTLVETDHGSKPIEEIQVGDKVLAQDEETGKLAYQPVEETFQRETSETYHIQVGDTEIVTTAEHPFWVIGKGWVESRNLNVGDTLVDNEKSREPESQRWRYPG</sequence>
<dbReference type="RefSeq" id="WP_305026004.1">
    <property type="nucleotide sequence ID" value="NZ_JAUQTB010000022.1"/>
</dbReference>
<dbReference type="InterPro" id="IPR056823">
    <property type="entry name" value="TEN-like_YD-shell"/>
</dbReference>
<dbReference type="Proteomes" id="UP001240171">
    <property type="component" value="Unassembled WGS sequence"/>
</dbReference>
<gene>
    <name evidence="3" type="ORF">Q5741_20585</name>
</gene>
<dbReference type="Gene3D" id="2.180.10.10">
    <property type="entry name" value="RHS repeat-associated core"/>
    <property type="match status" value="1"/>
</dbReference>
<dbReference type="SUPFAM" id="SSF51294">
    <property type="entry name" value="Hedgehog/intein (Hint) domain"/>
    <property type="match status" value="1"/>
</dbReference>
<comment type="caution">
    <text evidence="3">The sequence shown here is derived from an EMBL/GenBank/DDBJ whole genome shotgun (WGS) entry which is preliminary data.</text>
</comment>
<dbReference type="SMART" id="SM00306">
    <property type="entry name" value="HintN"/>
    <property type="match status" value="1"/>
</dbReference>
<proteinExistence type="predicted"/>
<evidence type="ECO:0000256" key="1">
    <source>
        <dbReference type="ARBA" id="ARBA00022737"/>
    </source>
</evidence>
<evidence type="ECO:0000259" key="2">
    <source>
        <dbReference type="SMART" id="SM00306"/>
    </source>
</evidence>
<dbReference type="PANTHER" id="PTHR32305">
    <property type="match status" value="1"/>
</dbReference>
<dbReference type="Pfam" id="PF25023">
    <property type="entry name" value="TEN_YD-shell"/>
    <property type="match status" value="1"/>
</dbReference>
<dbReference type="CDD" id="cd00081">
    <property type="entry name" value="Hint"/>
    <property type="match status" value="1"/>
</dbReference>
<reference evidence="3 4" key="1">
    <citation type="submission" date="2023-07" db="EMBL/GenBank/DDBJ databases">
        <title>Paenibacillus sp. JX-17 nov. isolated from soil.</title>
        <authorList>
            <person name="Wan Y."/>
            <person name="Liu B."/>
        </authorList>
    </citation>
    <scope>NUCLEOTIDE SEQUENCE [LARGE SCALE GENOMIC DNA]</scope>
    <source>
        <strain evidence="3 4">JX-17</strain>
    </source>
</reference>
<feature type="domain" description="Hint" evidence="2">
    <location>
        <begin position="116"/>
        <end position="210"/>
    </location>
</feature>
<dbReference type="InterPro" id="IPR050708">
    <property type="entry name" value="T6SS_VgrG/RHS"/>
</dbReference>
<dbReference type="PANTHER" id="PTHR32305:SF15">
    <property type="entry name" value="PROTEIN RHSA-RELATED"/>
    <property type="match status" value="1"/>
</dbReference>
<organism evidence="3 4">
    <name type="scientific">Paenibacillus lacisoli</name>
    <dbReference type="NCBI Taxonomy" id="3064525"/>
    <lineage>
        <taxon>Bacteria</taxon>
        <taxon>Bacillati</taxon>
        <taxon>Bacillota</taxon>
        <taxon>Bacilli</taxon>
        <taxon>Bacillales</taxon>
        <taxon>Paenibacillaceae</taxon>
        <taxon>Paenibacillus</taxon>
    </lineage>
</organism>
<dbReference type="EMBL" id="JAUQTB010000022">
    <property type="protein sequence ID" value="MDO7908785.1"/>
    <property type="molecule type" value="Genomic_DNA"/>
</dbReference>
<name>A0ABT9CIS5_9BACL</name>
<evidence type="ECO:0000313" key="4">
    <source>
        <dbReference type="Proteomes" id="UP001240171"/>
    </source>
</evidence>
<dbReference type="Gene3D" id="2.170.16.10">
    <property type="entry name" value="Hedgehog/Intein (Hint) domain"/>
    <property type="match status" value="1"/>
</dbReference>
<protein>
    <submittedName>
        <fullName evidence="3">RHS repeat-associated core domain-containing protein</fullName>
    </submittedName>
</protein>
<dbReference type="InterPro" id="IPR036844">
    <property type="entry name" value="Hint_dom_sf"/>
</dbReference>
<dbReference type="InterPro" id="IPR003587">
    <property type="entry name" value="Hint_dom_N"/>
</dbReference>
<dbReference type="Pfam" id="PF07591">
    <property type="entry name" value="PT-HINT"/>
    <property type="match status" value="1"/>
</dbReference>
<accession>A0ABT9CIS5</accession>
<dbReference type="NCBIfam" id="TIGR03696">
    <property type="entry name" value="Rhs_assc_core"/>
    <property type="match status" value="1"/>
</dbReference>
<dbReference type="InterPro" id="IPR006141">
    <property type="entry name" value="Intein_N"/>
</dbReference>
<dbReference type="PROSITE" id="PS50817">
    <property type="entry name" value="INTEIN_N_TER"/>
    <property type="match status" value="1"/>
</dbReference>
<keyword evidence="1" id="KW-0677">Repeat</keyword>
<evidence type="ECO:0000313" key="3">
    <source>
        <dbReference type="EMBL" id="MDO7908785.1"/>
    </source>
</evidence>